<comment type="caution">
    <text evidence="3">The sequence shown here is derived from an EMBL/GenBank/DDBJ whole genome shotgun (WGS) entry which is preliminary data.</text>
</comment>
<dbReference type="Proteomes" id="UP000824124">
    <property type="component" value="Unassembled WGS sequence"/>
</dbReference>
<name>A0A9D1KZB7_9FIRM</name>
<reference evidence="3" key="2">
    <citation type="journal article" date="2021" name="PeerJ">
        <title>Extensive microbial diversity within the chicken gut microbiome revealed by metagenomics and culture.</title>
        <authorList>
            <person name="Gilroy R."/>
            <person name="Ravi A."/>
            <person name="Getino M."/>
            <person name="Pursley I."/>
            <person name="Horton D.L."/>
            <person name="Alikhan N.F."/>
            <person name="Baker D."/>
            <person name="Gharbi K."/>
            <person name="Hall N."/>
            <person name="Watson M."/>
            <person name="Adriaenssens E.M."/>
            <person name="Foster-Nyarko E."/>
            <person name="Jarju S."/>
            <person name="Secka A."/>
            <person name="Antonio M."/>
            <person name="Oren A."/>
            <person name="Chaudhuri R.R."/>
            <person name="La Ragione R."/>
            <person name="Hildebrand F."/>
            <person name="Pallen M.J."/>
        </authorList>
    </citation>
    <scope>NUCLEOTIDE SEQUENCE</scope>
    <source>
        <strain evidence="3">2830</strain>
    </source>
</reference>
<feature type="domain" description="HTH cro/C1-type" evidence="2">
    <location>
        <begin position="11"/>
        <end position="66"/>
    </location>
</feature>
<evidence type="ECO:0000259" key="2">
    <source>
        <dbReference type="PROSITE" id="PS50943"/>
    </source>
</evidence>
<feature type="region of interest" description="Disordered" evidence="1">
    <location>
        <begin position="74"/>
        <end position="93"/>
    </location>
</feature>
<gene>
    <name evidence="3" type="ORF">IAB00_03230</name>
</gene>
<dbReference type="CDD" id="cd00093">
    <property type="entry name" value="HTH_XRE"/>
    <property type="match status" value="1"/>
</dbReference>
<reference evidence="3" key="1">
    <citation type="submission" date="2020-10" db="EMBL/GenBank/DDBJ databases">
        <authorList>
            <person name="Gilroy R."/>
        </authorList>
    </citation>
    <scope>NUCLEOTIDE SEQUENCE</scope>
    <source>
        <strain evidence="3">2830</strain>
    </source>
</reference>
<dbReference type="Pfam" id="PF01381">
    <property type="entry name" value="HTH_3"/>
    <property type="match status" value="1"/>
</dbReference>
<proteinExistence type="predicted"/>
<evidence type="ECO:0000256" key="1">
    <source>
        <dbReference type="SAM" id="MobiDB-lite"/>
    </source>
</evidence>
<dbReference type="AlphaFoldDB" id="A0A9D1KZB7"/>
<sequence>MEFREAISRELLAHCREQGLTLGRLAEISNVPLSTLKNIIAGQSRNPGILTLKALCNGLGITLADFISRAETFASPRTSGKTPQYNRESAEKE</sequence>
<organism evidence="3 4">
    <name type="scientific">Candidatus Avidehalobacter gallistercoris</name>
    <dbReference type="NCBI Taxonomy" id="2840694"/>
    <lineage>
        <taxon>Bacteria</taxon>
        <taxon>Bacillati</taxon>
        <taxon>Bacillota</taxon>
        <taxon>Clostridia</taxon>
        <taxon>Eubacteriales</taxon>
        <taxon>Peptococcaceae</taxon>
        <taxon>Peptococcaceae incertae sedis</taxon>
        <taxon>Candidatus Avidehalobacter</taxon>
    </lineage>
</organism>
<dbReference type="InterPro" id="IPR010982">
    <property type="entry name" value="Lambda_DNA-bd_dom_sf"/>
</dbReference>
<dbReference type="EMBL" id="DVMH01000019">
    <property type="protein sequence ID" value="HIU10246.1"/>
    <property type="molecule type" value="Genomic_DNA"/>
</dbReference>
<evidence type="ECO:0000313" key="3">
    <source>
        <dbReference type="EMBL" id="HIU10246.1"/>
    </source>
</evidence>
<evidence type="ECO:0000313" key="4">
    <source>
        <dbReference type="Proteomes" id="UP000824124"/>
    </source>
</evidence>
<dbReference type="InterPro" id="IPR001387">
    <property type="entry name" value="Cro/C1-type_HTH"/>
</dbReference>
<dbReference type="Gene3D" id="1.10.260.40">
    <property type="entry name" value="lambda repressor-like DNA-binding domains"/>
    <property type="match status" value="1"/>
</dbReference>
<feature type="compositionally biased region" description="Polar residues" evidence="1">
    <location>
        <begin position="75"/>
        <end position="87"/>
    </location>
</feature>
<accession>A0A9D1KZB7</accession>
<protein>
    <submittedName>
        <fullName evidence="3">Helix-turn-helix transcriptional regulator</fullName>
    </submittedName>
</protein>
<dbReference type="SUPFAM" id="SSF47413">
    <property type="entry name" value="lambda repressor-like DNA-binding domains"/>
    <property type="match status" value="1"/>
</dbReference>
<dbReference type="SMART" id="SM00530">
    <property type="entry name" value="HTH_XRE"/>
    <property type="match status" value="1"/>
</dbReference>
<dbReference type="PROSITE" id="PS50943">
    <property type="entry name" value="HTH_CROC1"/>
    <property type="match status" value="1"/>
</dbReference>
<dbReference type="GO" id="GO:0003677">
    <property type="term" value="F:DNA binding"/>
    <property type="evidence" value="ECO:0007669"/>
    <property type="project" value="InterPro"/>
</dbReference>